<keyword evidence="6" id="KW-1185">Reference proteome</keyword>
<evidence type="ECO:0000313" key="5">
    <source>
        <dbReference type="EMBL" id="QBE67281.1"/>
    </source>
</evidence>
<organism evidence="5 6">
    <name type="scientific">Pseudoduganella lutea</name>
    <dbReference type="NCBI Taxonomy" id="321985"/>
    <lineage>
        <taxon>Bacteria</taxon>
        <taxon>Pseudomonadati</taxon>
        <taxon>Pseudomonadota</taxon>
        <taxon>Betaproteobacteria</taxon>
        <taxon>Burkholderiales</taxon>
        <taxon>Oxalobacteraceae</taxon>
        <taxon>Telluria group</taxon>
        <taxon>Pseudoduganella</taxon>
    </lineage>
</organism>
<evidence type="ECO:0000313" key="6">
    <source>
        <dbReference type="Proteomes" id="UP000290637"/>
    </source>
</evidence>
<proteinExistence type="inferred from homology"/>
<evidence type="ECO:0000259" key="4">
    <source>
        <dbReference type="SMART" id="SM00822"/>
    </source>
</evidence>
<dbReference type="InterPro" id="IPR002347">
    <property type="entry name" value="SDR_fam"/>
</dbReference>
<evidence type="ECO:0000256" key="1">
    <source>
        <dbReference type="ARBA" id="ARBA00006484"/>
    </source>
</evidence>
<gene>
    <name evidence="5" type="ORF">EWM63_14670</name>
</gene>
<name>A0A4P6L6E5_9BURK</name>
<feature type="region of interest" description="Disordered" evidence="3">
    <location>
        <begin position="238"/>
        <end position="274"/>
    </location>
</feature>
<accession>A0A4P6L6E5</accession>
<dbReference type="PROSITE" id="PS00061">
    <property type="entry name" value="ADH_SHORT"/>
    <property type="match status" value="1"/>
</dbReference>
<feature type="compositionally biased region" description="Basic residues" evidence="3">
    <location>
        <begin position="172"/>
        <end position="196"/>
    </location>
</feature>
<dbReference type="InterPro" id="IPR057326">
    <property type="entry name" value="KR_dom"/>
</dbReference>
<dbReference type="InterPro" id="IPR036291">
    <property type="entry name" value="NAD(P)-bd_dom_sf"/>
</dbReference>
<dbReference type="GO" id="GO:0016491">
    <property type="term" value="F:oxidoreductase activity"/>
    <property type="evidence" value="ECO:0007669"/>
    <property type="project" value="UniProtKB-KW"/>
</dbReference>
<dbReference type="EMBL" id="CP035913">
    <property type="protein sequence ID" value="QBE67281.1"/>
    <property type="molecule type" value="Genomic_DNA"/>
</dbReference>
<dbReference type="InterPro" id="IPR020904">
    <property type="entry name" value="Sc_DH/Rdtase_CS"/>
</dbReference>
<evidence type="ECO:0000256" key="3">
    <source>
        <dbReference type="SAM" id="MobiDB-lite"/>
    </source>
</evidence>
<dbReference type="AlphaFoldDB" id="A0A4P6L6E5"/>
<protein>
    <submittedName>
        <fullName evidence="5">SDR family NAD(P)-dependent oxidoreductase</fullName>
    </submittedName>
</protein>
<dbReference type="Pfam" id="PF00106">
    <property type="entry name" value="adh_short"/>
    <property type="match status" value="1"/>
</dbReference>
<reference evidence="5 6" key="1">
    <citation type="submission" date="2019-02" db="EMBL/GenBank/DDBJ databases">
        <title>Draft Genome Sequences of Six Type Strains of the Genus Massilia.</title>
        <authorList>
            <person name="Miess H."/>
            <person name="Frediansyhah A."/>
            <person name="Gross H."/>
        </authorList>
    </citation>
    <scope>NUCLEOTIDE SEQUENCE [LARGE SCALE GENOMIC DNA]</scope>
    <source>
        <strain evidence="5 6">DSM 17473</strain>
    </source>
</reference>
<dbReference type="Gene3D" id="3.40.50.720">
    <property type="entry name" value="NAD(P)-binding Rossmann-like Domain"/>
    <property type="match status" value="1"/>
</dbReference>
<dbReference type="Proteomes" id="UP000290637">
    <property type="component" value="Chromosome"/>
</dbReference>
<feature type="region of interest" description="Disordered" evidence="3">
    <location>
        <begin position="40"/>
        <end position="89"/>
    </location>
</feature>
<evidence type="ECO:0000256" key="2">
    <source>
        <dbReference type="ARBA" id="ARBA00023002"/>
    </source>
</evidence>
<dbReference type="KEGG" id="plue:EWM63_14670"/>
<dbReference type="PRINTS" id="PR00081">
    <property type="entry name" value="GDHRDH"/>
</dbReference>
<dbReference type="SMART" id="SM00822">
    <property type="entry name" value="PKS_KR"/>
    <property type="match status" value="1"/>
</dbReference>
<dbReference type="SUPFAM" id="SSF51735">
    <property type="entry name" value="NAD(P)-binding Rossmann-fold domains"/>
    <property type="match status" value="1"/>
</dbReference>
<dbReference type="OrthoDB" id="8613661at2"/>
<feature type="region of interest" description="Disordered" evidence="3">
    <location>
        <begin position="140"/>
        <end position="209"/>
    </location>
</feature>
<sequence length="606" mass="65361">MGLWLVVEIAFGHYAGHGEHASIRALPGHGRRRIPLRLLPRDPCGSRRDRPCAGPAAGQLRRRRGGRRDRTPAGCPSAQGMAGVARSPRVPRRPAIHRAGGAVADAGPRGAALVAPRTGSRHSRPVRRLPVRPACPRAIAARIGPPGTGRGDRRRQDAVRPRRRGPGAWRAHAVRGNRVRRRPRGQPARRCRRAGRRSALERWGDRSAAAGRQCDAAGRRGAHFAVGHVLFPLPSACGKPLHGGRDRPVSDRTGAAPGRQRGNGTQGASRSMAGRAGMARGAGYRWRCPVARGARAARRCVDRYLGHGTGTARAGPEEGNPLAGKPPVAGRSFQLRQLPRPGRRAVAVWLYERPCRLHTRAARMKRIMIIGGTRGIGLALAEHYAGQGATLALCGRDASRMAGHPLAGHARVRIEEVDITDRAALERVMRDFGPIDLLIVTAGHYTDAAAIAADPEATLPVLGTNVGGLYDAFDIGGRHMRRQGQGHLVAIASIAGLLKDYPGASLYSASKRAAIAICDTFRKALAPFGIAVTVIVPGYVDTARLRELNGGDARRKPFLQTEAQAVRHIAAAIARRDARCVFPWQLHMLIRLFNWLPRPLQSLRKK</sequence>
<dbReference type="PANTHER" id="PTHR44196:SF1">
    <property type="entry name" value="DEHYDROGENASE_REDUCTASE SDR FAMILY MEMBER 7B"/>
    <property type="match status" value="1"/>
</dbReference>
<comment type="similarity">
    <text evidence="1">Belongs to the short-chain dehydrogenases/reductases (SDR) family.</text>
</comment>
<feature type="domain" description="Ketoreductase" evidence="4">
    <location>
        <begin position="365"/>
        <end position="543"/>
    </location>
</feature>
<dbReference type="GO" id="GO:0016020">
    <property type="term" value="C:membrane"/>
    <property type="evidence" value="ECO:0007669"/>
    <property type="project" value="TreeGrafter"/>
</dbReference>
<dbReference type="PANTHER" id="PTHR44196">
    <property type="entry name" value="DEHYDROGENASE/REDUCTASE SDR FAMILY MEMBER 7B"/>
    <property type="match status" value="1"/>
</dbReference>
<keyword evidence="2" id="KW-0560">Oxidoreductase</keyword>
<feature type="compositionally biased region" description="Basic and acidic residues" evidence="3">
    <location>
        <begin position="150"/>
        <end position="160"/>
    </location>
</feature>